<dbReference type="HOGENOM" id="CLU_1221383_0_0_1"/>
<sequence length="227" mass="25746">MYHDPPRLLHLHRRRRRRRQDPPRRPCKCLHRWFPRAAAAALSRFGSCVSRCCYCYALHFSFRCIEIRDSPLCISKDRPFLVSNFVVRPLKSCDFAFSLPLSQIQIPTATRTLAAAANYPWTGSCNHQVPEALCYEDAFHKQFCERLGHPHLICHGCMLSEFIGEASQAKHGVDARSAAAKIGKLLGERLLFRGILAVSVSMSRDQMYHGKVRAVIDSLRAAGVKLL</sequence>
<organism evidence="1">
    <name type="scientific">Oryza punctata</name>
    <name type="common">Red rice</name>
    <dbReference type="NCBI Taxonomy" id="4537"/>
    <lineage>
        <taxon>Eukaryota</taxon>
        <taxon>Viridiplantae</taxon>
        <taxon>Streptophyta</taxon>
        <taxon>Embryophyta</taxon>
        <taxon>Tracheophyta</taxon>
        <taxon>Spermatophyta</taxon>
        <taxon>Magnoliopsida</taxon>
        <taxon>Liliopsida</taxon>
        <taxon>Poales</taxon>
        <taxon>Poaceae</taxon>
        <taxon>BOP clade</taxon>
        <taxon>Oryzoideae</taxon>
        <taxon>Oryzeae</taxon>
        <taxon>Oryzinae</taxon>
        <taxon>Oryza</taxon>
    </lineage>
</organism>
<evidence type="ECO:0000313" key="2">
    <source>
        <dbReference type="Proteomes" id="UP000026962"/>
    </source>
</evidence>
<proteinExistence type="predicted"/>
<dbReference type="STRING" id="4537.A0A0E0KHR2"/>
<reference evidence="1" key="1">
    <citation type="submission" date="2015-04" db="UniProtKB">
        <authorList>
            <consortium name="EnsemblPlants"/>
        </authorList>
    </citation>
    <scope>IDENTIFICATION</scope>
</reference>
<reference evidence="1" key="2">
    <citation type="submission" date="2018-05" db="EMBL/GenBank/DDBJ databases">
        <title>OpunRS2 (Oryza punctata Reference Sequence Version 2).</title>
        <authorList>
            <person name="Zhang J."/>
            <person name="Kudrna D."/>
            <person name="Lee S."/>
            <person name="Talag J."/>
            <person name="Welchert J."/>
            <person name="Wing R.A."/>
        </authorList>
    </citation>
    <scope>NUCLEOTIDE SEQUENCE [LARGE SCALE GENOMIC DNA]</scope>
</reference>
<dbReference type="eggNOG" id="KOG1870">
    <property type="taxonomic scope" value="Eukaryota"/>
</dbReference>
<dbReference type="Gramene" id="OPUNC03G27810.1">
    <property type="protein sequence ID" value="OPUNC03G27810.1"/>
    <property type="gene ID" value="OPUNC03G27810"/>
</dbReference>
<dbReference type="Gene3D" id="3.30.420.100">
    <property type="match status" value="1"/>
</dbReference>
<dbReference type="EnsemblPlants" id="OPUNC03G27810.1">
    <property type="protein sequence ID" value="OPUNC03G27810.1"/>
    <property type="gene ID" value="OPUNC03G27810"/>
</dbReference>
<evidence type="ECO:0008006" key="3">
    <source>
        <dbReference type="Google" id="ProtNLM"/>
    </source>
</evidence>
<dbReference type="AlphaFoldDB" id="A0A0E0KHR2"/>
<dbReference type="Proteomes" id="UP000026962">
    <property type="component" value="Chromosome 3"/>
</dbReference>
<dbReference type="SUPFAM" id="SSF53137">
    <property type="entry name" value="Translational machinery components"/>
    <property type="match status" value="1"/>
</dbReference>
<keyword evidence="2" id="KW-1185">Reference proteome</keyword>
<accession>A0A0E0KHR2</accession>
<evidence type="ECO:0000313" key="1">
    <source>
        <dbReference type="EnsemblPlants" id="OPUNC03G27810.1"/>
    </source>
</evidence>
<name>A0A0E0KHR2_ORYPU</name>
<protein>
    <recommendedName>
        <fullName evidence="3">50S ribosomal protein L18</fullName>
    </recommendedName>
</protein>